<accession>A0A2G8LBZ6</accession>
<name>A0A2G8LBZ6_STIJA</name>
<evidence type="ECO:0000256" key="8">
    <source>
        <dbReference type="SAM" id="MobiDB-lite"/>
    </source>
</evidence>
<protein>
    <submittedName>
        <fullName evidence="10">Putative vacuolar protein sorting-associated protein 37A</fullName>
    </submittedName>
</protein>
<dbReference type="GO" id="GO:0043162">
    <property type="term" value="P:ubiquitin-dependent protein catabolic process via the multivesicular body sorting pathway"/>
    <property type="evidence" value="ECO:0007669"/>
    <property type="project" value="TreeGrafter"/>
</dbReference>
<evidence type="ECO:0000313" key="10">
    <source>
        <dbReference type="EMBL" id="PIK57774.1"/>
    </source>
</evidence>
<keyword evidence="4" id="KW-0967">Endosome</keyword>
<dbReference type="Pfam" id="PF07200">
    <property type="entry name" value="Mod_r"/>
    <property type="match status" value="1"/>
</dbReference>
<proteinExistence type="inferred from homology"/>
<feature type="domain" description="VPS37 C-terminal" evidence="9">
    <location>
        <begin position="259"/>
        <end position="374"/>
    </location>
</feature>
<gene>
    <name evidence="10" type="ORF">BSL78_05300</name>
</gene>
<keyword evidence="7" id="KW-0175">Coiled coil</keyword>
<comment type="similarity">
    <text evidence="2">Belongs to the VPS37 family.</text>
</comment>
<sequence>MAASWLSYLTKDQTSSSGLPPVTALQEQRGKQITSLRNLNPNVVEIKVQAEYRISITQQGHNIAIHIILPPQFPQEKPVVRVSPPVRHPWVSPTMEVIGCPRLCSFGVHTDLGRVVQDIVQEFTQNPPMVFPSNQQSPPPPAMNSYTPYPEGPPNQMPMVPPSYNSFQPMQNPPGQPQESFRPQWPPMTAPQGTAEVSGSISHIDFPSAMDTADQATSMTKSEADRNLFVQPNAPPPLLQGPANLYQIPDIDESFNILNDLSSDDLQSLHDDERKFMELFHTMPGLKKFFEDRTELYHICQGLDCKPALERKRKTVRELEEQQQELRERFEKNSIKQRSLNRECDPQNLLDNIRVVAADAEHSSDSLAEDFMEENYL</sequence>
<dbReference type="AlphaFoldDB" id="A0A2G8LBZ6"/>
<evidence type="ECO:0000256" key="2">
    <source>
        <dbReference type="ARBA" id="ARBA00007617"/>
    </source>
</evidence>
<evidence type="ECO:0000256" key="3">
    <source>
        <dbReference type="ARBA" id="ARBA00022448"/>
    </source>
</evidence>
<keyword evidence="3" id="KW-0813">Transport</keyword>
<feature type="region of interest" description="Disordered" evidence="8">
    <location>
        <begin position="126"/>
        <end position="182"/>
    </location>
</feature>
<dbReference type="CDD" id="cd11685">
    <property type="entry name" value="UEV_TSG101-like"/>
    <property type="match status" value="1"/>
</dbReference>
<dbReference type="EMBL" id="MRZV01000132">
    <property type="protein sequence ID" value="PIK57774.1"/>
    <property type="molecule type" value="Genomic_DNA"/>
</dbReference>
<dbReference type="GO" id="GO:0006623">
    <property type="term" value="P:protein targeting to vacuole"/>
    <property type="evidence" value="ECO:0007669"/>
    <property type="project" value="TreeGrafter"/>
</dbReference>
<dbReference type="STRING" id="307972.A0A2G8LBZ6"/>
<keyword evidence="11" id="KW-1185">Reference proteome</keyword>
<dbReference type="GO" id="GO:0006612">
    <property type="term" value="P:protein targeting to membrane"/>
    <property type="evidence" value="ECO:0007669"/>
    <property type="project" value="TreeGrafter"/>
</dbReference>
<evidence type="ECO:0000259" key="9">
    <source>
        <dbReference type="Pfam" id="PF07200"/>
    </source>
</evidence>
<feature type="compositionally biased region" description="Polar residues" evidence="8">
    <location>
        <begin position="126"/>
        <end position="136"/>
    </location>
</feature>
<feature type="compositionally biased region" description="Pro residues" evidence="8">
    <location>
        <begin position="150"/>
        <end position="161"/>
    </location>
</feature>
<evidence type="ECO:0000256" key="4">
    <source>
        <dbReference type="ARBA" id="ARBA00022753"/>
    </source>
</evidence>
<dbReference type="GO" id="GO:0000813">
    <property type="term" value="C:ESCRT I complex"/>
    <property type="evidence" value="ECO:0007669"/>
    <property type="project" value="TreeGrafter"/>
</dbReference>
<comment type="subcellular location">
    <subcellularLocation>
        <location evidence="1">Late endosome membrane</location>
        <topology evidence="1">Peripheral membrane protein</topology>
    </subcellularLocation>
</comment>
<reference evidence="10 11" key="1">
    <citation type="journal article" date="2017" name="PLoS Biol.">
        <title>The sea cucumber genome provides insights into morphological evolution and visceral regeneration.</title>
        <authorList>
            <person name="Zhang X."/>
            <person name="Sun L."/>
            <person name="Yuan J."/>
            <person name="Sun Y."/>
            <person name="Gao Y."/>
            <person name="Zhang L."/>
            <person name="Li S."/>
            <person name="Dai H."/>
            <person name="Hamel J.F."/>
            <person name="Liu C."/>
            <person name="Yu Y."/>
            <person name="Liu S."/>
            <person name="Lin W."/>
            <person name="Guo K."/>
            <person name="Jin S."/>
            <person name="Xu P."/>
            <person name="Storey K.B."/>
            <person name="Huan P."/>
            <person name="Zhang T."/>
            <person name="Zhou Y."/>
            <person name="Zhang J."/>
            <person name="Lin C."/>
            <person name="Li X."/>
            <person name="Xing L."/>
            <person name="Huo D."/>
            <person name="Sun M."/>
            <person name="Wang L."/>
            <person name="Mercier A."/>
            <person name="Li F."/>
            <person name="Yang H."/>
            <person name="Xiang J."/>
        </authorList>
    </citation>
    <scope>NUCLEOTIDE SEQUENCE [LARGE SCALE GENOMIC DNA]</scope>
    <source>
        <strain evidence="10">Shaxun</strain>
        <tissue evidence="10">Muscle</tissue>
    </source>
</reference>
<dbReference type="InterPro" id="IPR009851">
    <property type="entry name" value="Mod_r"/>
</dbReference>
<feature type="coiled-coil region" evidence="7">
    <location>
        <begin position="309"/>
        <end position="336"/>
    </location>
</feature>
<evidence type="ECO:0000256" key="7">
    <source>
        <dbReference type="SAM" id="Coils"/>
    </source>
</evidence>
<dbReference type="OrthoDB" id="10260857at2759"/>
<evidence type="ECO:0000256" key="6">
    <source>
        <dbReference type="ARBA" id="ARBA00025010"/>
    </source>
</evidence>
<dbReference type="PANTHER" id="PTHR13678">
    <property type="entry name" value="VACUOLAR PROTEIN SORTING-ASSOCIATED PROTEIN 37"/>
    <property type="match status" value="1"/>
</dbReference>
<organism evidence="10 11">
    <name type="scientific">Stichopus japonicus</name>
    <name type="common">Sea cucumber</name>
    <dbReference type="NCBI Taxonomy" id="307972"/>
    <lineage>
        <taxon>Eukaryota</taxon>
        <taxon>Metazoa</taxon>
        <taxon>Echinodermata</taxon>
        <taxon>Eleutherozoa</taxon>
        <taxon>Echinozoa</taxon>
        <taxon>Holothuroidea</taxon>
        <taxon>Aspidochirotacea</taxon>
        <taxon>Aspidochirotida</taxon>
        <taxon>Stichopodidae</taxon>
        <taxon>Apostichopus</taxon>
    </lineage>
</organism>
<keyword evidence="5" id="KW-0653">Protein transport</keyword>
<comment type="function">
    <text evidence="6">Component of the ESCRT-I complex, a regulator of vesicular trafficking process. Required for the sorting of endocytic ubiquitinated cargos into multivesicular bodies. May be involved in cell growth and differentiation.</text>
</comment>
<comment type="caution">
    <text evidence="10">The sequence shown here is derived from an EMBL/GenBank/DDBJ whole genome shotgun (WGS) entry which is preliminary data.</text>
</comment>
<dbReference type="Proteomes" id="UP000230750">
    <property type="component" value="Unassembled WGS sequence"/>
</dbReference>
<evidence type="ECO:0000256" key="5">
    <source>
        <dbReference type="ARBA" id="ARBA00022927"/>
    </source>
</evidence>
<dbReference type="GO" id="GO:0031902">
    <property type="term" value="C:late endosome membrane"/>
    <property type="evidence" value="ECO:0007669"/>
    <property type="project" value="UniProtKB-SubCell"/>
</dbReference>
<evidence type="ECO:0000313" key="11">
    <source>
        <dbReference type="Proteomes" id="UP000230750"/>
    </source>
</evidence>
<dbReference type="PANTHER" id="PTHR13678:SF2">
    <property type="entry name" value="VACUOLAR PROTEIN SORTING-ASSOCIATED PROTEIN 37A"/>
    <property type="match status" value="1"/>
</dbReference>
<evidence type="ECO:0000256" key="1">
    <source>
        <dbReference type="ARBA" id="ARBA00004633"/>
    </source>
</evidence>